<accession>A0A934VH79</accession>
<name>A0A934VH79_9BACT</name>
<dbReference type="AlphaFoldDB" id="A0A934VH79"/>
<feature type="transmembrane region" description="Helical" evidence="1">
    <location>
        <begin position="42"/>
        <end position="69"/>
    </location>
</feature>
<keyword evidence="3" id="KW-1185">Reference proteome</keyword>
<organism evidence="2 3">
    <name type="scientific">Roseibacillus ishigakijimensis</name>
    <dbReference type="NCBI Taxonomy" id="454146"/>
    <lineage>
        <taxon>Bacteria</taxon>
        <taxon>Pseudomonadati</taxon>
        <taxon>Verrucomicrobiota</taxon>
        <taxon>Verrucomicrobiia</taxon>
        <taxon>Verrucomicrobiales</taxon>
        <taxon>Verrucomicrobiaceae</taxon>
        <taxon>Roseibacillus</taxon>
    </lineage>
</organism>
<dbReference type="EMBL" id="JAENIO010000011">
    <property type="protein sequence ID" value="MBK1833658.1"/>
    <property type="molecule type" value="Genomic_DNA"/>
</dbReference>
<proteinExistence type="predicted"/>
<protein>
    <submittedName>
        <fullName evidence="2">Uncharacterized protein</fullName>
    </submittedName>
</protein>
<sequence length="195" mass="23221">MKLLFPPVTRSLVLRRQCFPREHEPSPYRYREAMLMWVNCGMLWWFTWIQFVLWIVTHSSSGLDVVFWIEKTPLFGLNFREVFILVAIPLSLFCLLAVYFGTRSQKGLLKRMFVTLLFALICTGFSVGRDQMKWQQRARLDTHLVEPEETRAWFILRHDPRDSGFDWESEIGYWEEQIERAETLGEAFDAKFGKQ</sequence>
<keyword evidence="1" id="KW-0812">Transmembrane</keyword>
<evidence type="ECO:0000256" key="1">
    <source>
        <dbReference type="SAM" id="Phobius"/>
    </source>
</evidence>
<comment type="caution">
    <text evidence="2">The sequence shown here is derived from an EMBL/GenBank/DDBJ whole genome shotgun (WGS) entry which is preliminary data.</text>
</comment>
<gene>
    <name evidence="2" type="ORF">JIN78_06245</name>
</gene>
<evidence type="ECO:0000313" key="3">
    <source>
        <dbReference type="Proteomes" id="UP000604083"/>
    </source>
</evidence>
<keyword evidence="1" id="KW-0472">Membrane</keyword>
<keyword evidence="1" id="KW-1133">Transmembrane helix</keyword>
<feature type="transmembrane region" description="Helical" evidence="1">
    <location>
        <begin position="108"/>
        <end position="127"/>
    </location>
</feature>
<reference evidence="2" key="1">
    <citation type="submission" date="2021-01" db="EMBL/GenBank/DDBJ databases">
        <title>Modified the classification status of verrucomicrobia.</title>
        <authorList>
            <person name="Feng X."/>
        </authorList>
    </citation>
    <scope>NUCLEOTIDE SEQUENCE</scope>
    <source>
        <strain evidence="2">KCTC 12986</strain>
    </source>
</reference>
<dbReference type="RefSeq" id="WP_377173989.1">
    <property type="nucleotide sequence ID" value="NZ_JBHUJA010000014.1"/>
</dbReference>
<dbReference type="Proteomes" id="UP000604083">
    <property type="component" value="Unassembled WGS sequence"/>
</dbReference>
<evidence type="ECO:0000313" key="2">
    <source>
        <dbReference type="EMBL" id="MBK1833658.1"/>
    </source>
</evidence>
<feature type="transmembrane region" description="Helical" evidence="1">
    <location>
        <begin position="81"/>
        <end position="102"/>
    </location>
</feature>